<proteinExistence type="predicted"/>
<dbReference type="EMBL" id="MSYM01000018">
    <property type="protein sequence ID" value="OLP04899.1"/>
    <property type="molecule type" value="Genomic_DNA"/>
</dbReference>
<reference evidence="2 3" key="1">
    <citation type="submission" date="2017-01" db="EMBL/GenBank/DDBJ databases">
        <title>Genome sequence of Rhodoferax antarcticus ANT.BR, a psychrophilic purple nonsulfur bacterium from an Antarctic microbial mat.</title>
        <authorList>
            <person name="Baker J."/>
            <person name="Riester C."/>
            <person name="Skinner B."/>
            <person name="Newell A."/>
            <person name="Swingley W."/>
            <person name="Madigan M."/>
            <person name="Jung D."/>
            <person name="Asao M."/>
            <person name="Chen M."/>
            <person name="Loughlin P."/>
            <person name="Pan H."/>
            <person name="Lin S."/>
            <person name="Li N."/>
            <person name="Shaw J."/>
            <person name="Prado M."/>
            <person name="Sherman C."/>
            <person name="Li X."/>
            <person name="Tang J."/>
            <person name="Blankenship R."/>
            <person name="Zhao T."/>
            <person name="Touchman J."/>
            <person name="Sattley M."/>
        </authorList>
    </citation>
    <scope>NUCLEOTIDE SEQUENCE [LARGE SCALE GENOMIC DNA]</scope>
    <source>
        <strain evidence="2 3">ANT.BR</strain>
    </source>
</reference>
<dbReference type="InterPro" id="IPR006427">
    <property type="entry name" value="Portal_HK97"/>
</dbReference>
<evidence type="ECO:0000313" key="2">
    <source>
        <dbReference type="EMBL" id="OLP04899.1"/>
    </source>
</evidence>
<dbReference type="Proteomes" id="UP000185911">
    <property type="component" value="Unassembled WGS sequence"/>
</dbReference>
<dbReference type="Pfam" id="PF04860">
    <property type="entry name" value="Phage_portal"/>
    <property type="match status" value="1"/>
</dbReference>
<evidence type="ECO:0000256" key="1">
    <source>
        <dbReference type="SAM" id="MobiDB-lite"/>
    </source>
</evidence>
<accession>A0A1Q8YAC9</accession>
<dbReference type="NCBIfam" id="TIGR01537">
    <property type="entry name" value="portal_HK97"/>
    <property type="match status" value="1"/>
</dbReference>
<dbReference type="RefSeq" id="WP_075587824.1">
    <property type="nucleotide sequence ID" value="NZ_MSYM01000018.1"/>
</dbReference>
<dbReference type="InterPro" id="IPR006944">
    <property type="entry name" value="Phage/GTA_portal"/>
</dbReference>
<protein>
    <submittedName>
        <fullName evidence="2">Phage portal protein, HK97 family</fullName>
    </submittedName>
</protein>
<name>A0A1Q8YAC9_9BURK</name>
<dbReference type="AlphaFoldDB" id="A0A1Q8YAC9"/>
<feature type="region of interest" description="Disordered" evidence="1">
    <location>
        <begin position="377"/>
        <end position="398"/>
    </location>
</feature>
<gene>
    <name evidence="2" type="ORF">BLL52_3715</name>
</gene>
<dbReference type="STRING" id="81479.RA876_11755"/>
<keyword evidence="3" id="KW-1185">Reference proteome</keyword>
<comment type="caution">
    <text evidence="2">The sequence shown here is derived from an EMBL/GenBank/DDBJ whole genome shotgun (WGS) entry which is preliminary data.</text>
</comment>
<sequence length="398" mass="42698">MTIANRVKSFLGLETRATLGINGWPMPLQAGQVTPESAQSVAAVYAAVALIAEAIGSLPLKLYRKADNGDRTVAVHPLATVLHRTPNGSQSATEFWEYLVTCMLLHGNAYARITRDAAGQVRALDPLAPERITIMRAGDRIGGFEYSARDGKRERLLPDDVFHLRHRAGSDPLIGVSPIQTALAVIQLAQAEAHHGQSVWENGTRASGILSMPGLLKPEQRAALANSWASQYAGGGNAGKVPVLESGVTYTPVSMSLADSEFVASRAFSVQEVARLFKIPPIMLGDLSNANYSVSESMNRWFVTHTLQRHLSAIEGAISRQLLTPAAAQTLYPEFNLEGLLRGDSAHRAAFYSSGIADGWLLRSEARALENLSQIPGIDAAPTGQATPKAADYPSKQV</sequence>
<organism evidence="2 3">
    <name type="scientific">Rhodoferax antarcticus ANT.BR</name>
    <dbReference type="NCBI Taxonomy" id="1111071"/>
    <lineage>
        <taxon>Bacteria</taxon>
        <taxon>Pseudomonadati</taxon>
        <taxon>Pseudomonadota</taxon>
        <taxon>Betaproteobacteria</taxon>
        <taxon>Burkholderiales</taxon>
        <taxon>Comamonadaceae</taxon>
        <taxon>Rhodoferax</taxon>
    </lineage>
</organism>
<evidence type="ECO:0000313" key="3">
    <source>
        <dbReference type="Proteomes" id="UP000185911"/>
    </source>
</evidence>